<comment type="pathway">
    <text evidence="8">Isoprenoid biosynthesis; isopentenyl diphosphate biosynthesis via DXP pathway; isopentenyl diphosphate from 1-deoxy-D-xylulose 5-phosphate: step 5/6.</text>
</comment>
<feature type="domain" description="IspG TIM-barrel" evidence="9">
    <location>
        <begin position="16"/>
        <end position="285"/>
    </location>
</feature>
<evidence type="ECO:0000256" key="4">
    <source>
        <dbReference type="ARBA" id="ARBA00023004"/>
    </source>
</evidence>
<accession>A0AAQ3L8B6</accession>
<dbReference type="GO" id="GO:0141197">
    <property type="term" value="F:4-hydroxy-3-methylbut-2-enyl-diphosphate synthase activity (flavodoxin)"/>
    <property type="evidence" value="ECO:0007669"/>
    <property type="project" value="UniProtKB-EC"/>
</dbReference>
<keyword evidence="5 8" id="KW-0411">Iron-sulfur</keyword>
<dbReference type="Proteomes" id="UP001304300">
    <property type="component" value="Chromosome"/>
</dbReference>
<evidence type="ECO:0000256" key="3">
    <source>
        <dbReference type="ARBA" id="ARBA00023002"/>
    </source>
</evidence>
<evidence type="ECO:0000256" key="7">
    <source>
        <dbReference type="ARBA" id="ARBA00051119"/>
    </source>
</evidence>
<comment type="catalytic activity">
    <reaction evidence="8">
        <text>(2E)-4-hydroxy-3-methylbut-2-enyl diphosphate + oxidized [flavodoxin] + H2O + 2 H(+) = 2-C-methyl-D-erythritol 2,4-cyclic diphosphate + reduced [flavodoxin]</text>
        <dbReference type="Rhea" id="RHEA:43604"/>
        <dbReference type="Rhea" id="RHEA-COMP:10622"/>
        <dbReference type="Rhea" id="RHEA-COMP:10623"/>
        <dbReference type="ChEBI" id="CHEBI:15377"/>
        <dbReference type="ChEBI" id="CHEBI:15378"/>
        <dbReference type="ChEBI" id="CHEBI:57618"/>
        <dbReference type="ChEBI" id="CHEBI:58210"/>
        <dbReference type="ChEBI" id="CHEBI:58483"/>
        <dbReference type="ChEBI" id="CHEBI:128753"/>
        <dbReference type="EC" id="1.17.7.3"/>
    </reaction>
</comment>
<organism evidence="11 12">
    <name type="scientific">Rubellicoccus peritrichatus</name>
    <dbReference type="NCBI Taxonomy" id="3080537"/>
    <lineage>
        <taxon>Bacteria</taxon>
        <taxon>Pseudomonadati</taxon>
        <taxon>Verrucomicrobiota</taxon>
        <taxon>Opitutia</taxon>
        <taxon>Puniceicoccales</taxon>
        <taxon>Cerasicoccaceae</taxon>
        <taxon>Rubellicoccus</taxon>
    </lineage>
</organism>
<evidence type="ECO:0000256" key="2">
    <source>
        <dbReference type="ARBA" id="ARBA00022723"/>
    </source>
</evidence>
<sequence length="691" mass="75504">MKLYCESRFVSKRRKTSEVKVGNVGVGGNNPIRVQSMTTSLTQDVDATVKQCIRLAEAGCEVVRVTAPNKAAAQALKDIRANFSAAGFSNTPLVADIHFLPSAAMVAIEHVEKVRVNPGNYADKKKFAVKEYSDSEYDSELQRLHEAFSPLVKRAKELGRALRIGTNHGSLSDRLMNRYGDSPLGMVESALEFIRIAEDHNFHNIVLSMKSSNTKVMIAAYRLVVAKMLEENMHYPLHLGVTEAGDGEDARIKSAIGIGGLLYDGLGDTIRVSLTEDPWHEVPVASDLARRAETLWASNESLAPQYPREESVDPYDYRHRNIVDISFGPETPINPLEPPRVITRVSDSLATGAETIIRKVREANEQLKDARLEGLMLKLDSKESIQGFNQVAIGLSKEVKAFVLEIADNLEPKDLDDLSGLSDPKGPRLVILPKLTADDSDRLKAWGEFSKSHQALLAVDLPAMAVERQADVLKAIGPEHLIFTTSSSSTGVAANDTHPVGAYRALVNSLDHLGLNAPLWIRCVPEFSIKNEEGFGRALLEASMQVGNIFCDGAGDLISAENFDDPVRATNLAYNILQGARMRTVKTEYVACPSCGRTLFDLQEVTSRIKERTGHLKGVTIAVMGCIVNGPGEMADADFGYVGGAPAKINLYVGKECVQVNIPEEEALDRLVDLITEHGKWVEPAEEPVGV</sequence>
<keyword evidence="12" id="KW-1185">Reference proteome</keyword>
<dbReference type="GO" id="GO:0046429">
    <property type="term" value="F:4-hydroxy-3-methylbut-2-en-1-yl diphosphate synthase activity (ferredoxin)"/>
    <property type="evidence" value="ECO:0007669"/>
    <property type="project" value="UniProtKB-UniRule"/>
</dbReference>
<dbReference type="InterPro" id="IPR004588">
    <property type="entry name" value="IspG_bac-typ"/>
</dbReference>
<reference evidence="11 12" key="1">
    <citation type="submission" date="2023-10" db="EMBL/GenBank/DDBJ databases">
        <title>Rubellicoccus peritrichatus gen. nov., sp. nov., isolated from an algae of coral reef tank.</title>
        <authorList>
            <person name="Luo J."/>
        </authorList>
    </citation>
    <scope>NUCLEOTIDE SEQUENCE [LARGE SCALE GENOMIC DNA]</scope>
    <source>
        <strain evidence="11 12">CR14</strain>
    </source>
</reference>
<comment type="catalytic activity">
    <reaction evidence="7">
        <text>(2E)-4-hydroxy-3-methylbut-2-enyl diphosphate + 2 oxidized [2Fe-2S]-[ferredoxin] + H2O = 2-C-methyl-D-erythritol 2,4-cyclic diphosphate + 2 reduced [2Fe-2S]-[ferredoxin] + H(+)</text>
        <dbReference type="Rhea" id="RHEA:26119"/>
        <dbReference type="Rhea" id="RHEA-COMP:10000"/>
        <dbReference type="Rhea" id="RHEA-COMP:10001"/>
        <dbReference type="ChEBI" id="CHEBI:15377"/>
        <dbReference type="ChEBI" id="CHEBI:15378"/>
        <dbReference type="ChEBI" id="CHEBI:33737"/>
        <dbReference type="ChEBI" id="CHEBI:33738"/>
        <dbReference type="ChEBI" id="CHEBI:58483"/>
        <dbReference type="ChEBI" id="CHEBI:128753"/>
        <dbReference type="EC" id="1.17.7.1"/>
    </reaction>
</comment>
<evidence type="ECO:0000313" key="12">
    <source>
        <dbReference type="Proteomes" id="UP001304300"/>
    </source>
</evidence>
<protein>
    <recommendedName>
        <fullName evidence="8">4-hydroxy-3-methylbut-2-en-1-yl diphosphate synthase (flavodoxin)</fullName>
        <ecNumber evidence="8">1.17.7.3</ecNumber>
    </recommendedName>
    <alternativeName>
        <fullName evidence="8">1-hydroxy-2-methyl-2-(E)-butenyl 4-diphosphate synthase</fullName>
    </alternativeName>
</protein>
<dbReference type="PIRSF" id="PIRSF037336">
    <property type="entry name" value="IspG_like"/>
    <property type="match status" value="1"/>
</dbReference>
<keyword evidence="6 8" id="KW-0414">Isoprene biosynthesis</keyword>
<dbReference type="EC" id="1.17.7.3" evidence="8"/>
<comment type="function">
    <text evidence="8">Converts 2C-methyl-D-erythritol 2,4-cyclodiphosphate (ME-2,4cPP) into 1-hydroxy-2-methyl-2-(E)-butenyl 4-diphosphate.</text>
</comment>
<comment type="similarity">
    <text evidence="8">Belongs to the IspG family.</text>
</comment>
<name>A0AAQ3L8B6_9BACT</name>
<dbReference type="Gene3D" id="3.30.413.10">
    <property type="entry name" value="Sulfite Reductase Hemoprotein, domain 1"/>
    <property type="match status" value="1"/>
</dbReference>
<evidence type="ECO:0000256" key="5">
    <source>
        <dbReference type="ARBA" id="ARBA00023014"/>
    </source>
</evidence>
<dbReference type="PANTHER" id="PTHR30454:SF0">
    <property type="entry name" value="4-HYDROXY-3-METHYLBUT-2-EN-1-YL DIPHOSPHATE SYNTHASE (FERREDOXIN), CHLOROPLASTIC"/>
    <property type="match status" value="1"/>
</dbReference>
<dbReference type="InterPro" id="IPR058578">
    <property type="entry name" value="IspG_TIM"/>
</dbReference>
<dbReference type="Gene3D" id="3.20.20.20">
    <property type="entry name" value="Dihydropteroate synthase-like"/>
    <property type="match status" value="1"/>
</dbReference>
<dbReference type="PANTHER" id="PTHR30454">
    <property type="entry name" value="4-HYDROXY-3-METHYLBUT-2-EN-1-YL DIPHOSPHATE SYNTHASE"/>
    <property type="match status" value="1"/>
</dbReference>
<keyword evidence="2 8" id="KW-0479">Metal-binding</keyword>
<dbReference type="InterPro" id="IPR045854">
    <property type="entry name" value="NO2/SO3_Rdtase_4Fe4S_sf"/>
</dbReference>
<evidence type="ECO:0000256" key="6">
    <source>
        <dbReference type="ARBA" id="ARBA00023229"/>
    </source>
</evidence>
<comment type="cofactor">
    <cofactor evidence="8">
        <name>[4Fe-4S] cluster</name>
        <dbReference type="ChEBI" id="CHEBI:49883"/>
    </cofactor>
    <text evidence="8">Binds 1 [4Fe-4S] cluster.</text>
</comment>
<dbReference type="InterPro" id="IPR011005">
    <property type="entry name" value="Dihydropteroate_synth-like_sf"/>
</dbReference>
<proteinExistence type="inferred from homology"/>
<evidence type="ECO:0000256" key="1">
    <source>
        <dbReference type="ARBA" id="ARBA00022485"/>
    </source>
</evidence>
<gene>
    <name evidence="8 11" type="primary">ispG</name>
    <name evidence="11" type="ORF">RZN69_00360</name>
</gene>
<dbReference type="FunFam" id="3.30.413.10:FF:000006">
    <property type="entry name" value="4-hydroxy-3-methylbut-2-en-1-yl diphosphate synthase (flavodoxin)"/>
    <property type="match status" value="1"/>
</dbReference>
<evidence type="ECO:0000259" key="9">
    <source>
        <dbReference type="Pfam" id="PF04551"/>
    </source>
</evidence>
<dbReference type="HAMAP" id="MF_00159">
    <property type="entry name" value="IspG"/>
    <property type="match status" value="1"/>
</dbReference>
<dbReference type="AlphaFoldDB" id="A0AAQ3L8B6"/>
<dbReference type="FunFam" id="3.20.20.20:FF:000005">
    <property type="entry name" value="4-hydroxy-3-methylbut-2-en-1-yl diphosphate synthase (flavodoxin)"/>
    <property type="match status" value="1"/>
</dbReference>
<keyword evidence="3 8" id="KW-0560">Oxidoreductase</keyword>
<dbReference type="GO" id="GO:0005506">
    <property type="term" value="F:iron ion binding"/>
    <property type="evidence" value="ECO:0007669"/>
    <property type="project" value="InterPro"/>
</dbReference>
<dbReference type="RefSeq" id="WP_317834003.1">
    <property type="nucleotide sequence ID" value="NZ_CP136920.1"/>
</dbReference>
<feature type="binding site" evidence="8">
    <location>
        <position position="626"/>
    </location>
    <ligand>
        <name>[4Fe-4S] cluster</name>
        <dbReference type="ChEBI" id="CHEBI:49883"/>
    </ligand>
</feature>
<keyword evidence="1 8" id="KW-0004">4Fe-4S</keyword>
<keyword evidence="4 8" id="KW-0408">Iron</keyword>
<feature type="binding site" evidence="8">
    <location>
        <position position="633"/>
    </location>
    <ligand>
        <name>[4Fe-4S] cluster</name>
        <dbReference type="ChEBI" id="CHEBI:49883"/>
    </ligand>
</feature>
<feature type="domain" description="IspG C-terminal" evidence="10">
    <location>
        <begin position="588"/>
        <end position="676"/>
    </location>
</feature>
<dbReference type="KEGG" id="puo:RZN69_00360"/>
<dbReference type="SUPFAM" id="SSF56014">
    <property type="entry name" value="Nitrite and sulphite reductase 4Fe-4S domain-like"/>
    <property type="match status" value="1"/>
</dbReference>
<dbReference type="Pfam" id="PF26540">
    <property type="entry name" value="GcpE_C"/>
    <property type="match status" value="1"/>
</dbReference>
<dbReference type="GO" id="GO:0019288">
    <property type="term" value="P:isopentenyl diphosphate biosynthetic process, methylerythritol 4-phosphate pathway"/>
    <property type="evidence" value="ECO:0007669"/>
    <property type="project" value="UniProtKB-UniRule"/>
</dbReference>
<evidence type="ECO:0000259" key="10">
    <source>
        <dbReference type="Pfam" id="PF26540"/>
    </source>
</evidence>
<feature type="binding site" evidence="8">
    <location>
        <position position="592"/>
    </location>
    <ligand>
        <name>[4Fe-4S] cluster</name>
        <dbReference type="ChEBI" id="CHEBI:49883"/>
    </ligand>
</feature>
<dbReference type="GO" id="GO:0016114">
    <property type="term" value="P:terpenoid biosynthetic process"/>
    <property type="evidence" value="ECO:0007669"/>
    <property type="project" value="InterPro"/>
</dbReference>
<dbReference type="InterPro" id="IPR058579">
    <property type="entry name" value="IspG_C"/>
</dbReference>
<evidence type="ECO:0000256" key="8">
    <source>
        <dbReference type="HAMAP-Rule" id="MF_00159"/>
    </source>
</evidence>
<feature type="binding site" evidence="8">
    <location>
        <position position="595"/>
    </location>
    <ligand>
        <name>[4Fe-4S] cluster</name>
        <dbReference type="ChEBI" id="CHEBI:49883"/>
    </ligand>
</feature>
<dbReference type="NCBIfam" id="TIGR00612">
    <property type="entry name" value="ispG_gcpE"/>
    <property type="match status" value="1"/>
</dbReference>
<dbReference type="Pfam" id="PF04551">
    <property type="entry name" value="GcpE"/>
    <property type="match status" value="1"/>
</dbReference>
<evidence type="ECO:0000313" key="11">
    <source>
        <dbReference type="EMBL" id="WOO41519.1"/>
    </source>
</evidence>
<dbReference type="EMBL" id="CP136920">
    <property type="protein sequence ID" value="WOO41519.1"/>
    <property type="molecule type" value="Genomic_DNA"/>
</dbReference>
<dbReference type="InterPro" id="IPR017178">
    <property type="entry name" value="IspG_atypical"/>
</dbReference>
<dbReference type="GO" id="GO:0051539">
    <property type="term" value="F:4 iron, 4 sulfur cluster binding"/>
    <property type="evidence" value="ECO:0007669"/>
    <property type="project" value="UniProtKB-UniRule"/>
</dbReference>